<organism evidence="1 2">
    <name type="scientific">Ceratopteris richardii</name>
    <name type="common">Triangle waterfern</name>
    <dbReference type="NCBI Taxonomy" id="49495"/>
    <lineage>
        <taxon>Eukaryota</taxon>
        <taxon>Viridiplantae</taxon>
        <taxon>Streptophyta</taxon>
        <taxon>Embryophyta</taxon>
        <taxon>Tracheophyta</taxon>
        <taxon>Polypodiopsida</taxon>
        <taxon>Polypodiidae</taxon>
        <taxon>Polypodiales</taxon>
        <taxon>Pteridineae</taxon>
        <taxon>Pteridaceae</taxon>
        <taxon>Parkerioideae</taxon>
        <taxon>Ceratopteris</taxon>
    </lineage>
</organism>
<proteinExistence type="predicted"/>
<dbReference type="Proteomes" id="UP000825935">
    <property type="component" value="Chromosome 8"/>
</dbReference>
<protein>
    <submittedName>
        <fullName evidence="1">Uncharacterized protein</fullName>
    </submittedName>
</protein>
<evidence type="ECO:0000313" key="2">
    <source>
        <dbReference type="Proteomes" id="UP000825935"/>
    </source>
</evidence>
<name>A0A8T2UBF9_CERRI</name>
<comment type="caution">
    <text evidence="1">The sequence shown here is derived from an EMBL/GenBank/DDBJ whole genome shotgun (WGS) entry which is preliminary data.</text>
</comment>
<evidence type="ECO:0000313" key="1">
    <source>
        <dbReference type="EMBL" id="KAH7431850.1"/>
    </source>
</evidence>
<reference evidence="1" key="1">
    <citation type="submission" date="2021-08" db="EMBL/GenBank/DDBJ databases">
        <title>WGS assembly of Ceratopteris richardii.</title>
        <authorList>
            <person name="Marchant D.B."/>
            <person name="Chen G."/>
            <person name="Jenkins J."/>
            <person name="Shu S."/>
            <person name="Leebens-Mack J."/>
            <person name="Grimwood J."/>
            <person name="Schmutz J."/>
            <person name="Soltis P."/>
            <person name="Soltis D."/>
            <person name="Chen Z.-H."/>
        </authorList>
    </citation>
    <scope>NUCLEOTIDE SEQUENCE</scope>
    <source>
        <strain evidence="1">Whitten #5841</strain>
        <tissue evidence="1">Leaf</tissue>
    </source>
</reference>
<dbReference type="AlphaFoldDB" id="A0A8T2UBF9"/>
<sequence length="103" mass="12318">MVRILLYFLIFLEDDDVCRFRLRTLYAFRLERDAVSYDDYLYLVILLVASVPEPCMHSDCERDAVSYEDYLYLVICLLMFTPPIYSQNSCIVNKTYECVPFFH</sequence>
<accession>A0A8T2UBF9</accession>
<keyword evidence="2" id="KW-1185">Reference proteome</keyword>
<dbReference type="EMBL" id="CM035413">
    <property type="protein sequence ID" value="KAH7431850.1"/>
    <property type="molecule type" value="Genomic_DNA"/>
</dbReference>
<gene>
    <name evidence="1" type="ORF">KP509_08G069400</name>
</gene>